<comment type="caution">
    <text evidence="1">The sequence shown here is derived from an EMBL/GenBank/DDBJ whole genome shotgun (WGS) entry which is preliminary data.</text>
</comment>
<reference evidence="1" key="1">
    <citation type="submission" date="2021-03" db="EMBL/GenBank/DDBJ databases">
        <title>Evolutionary innovations through gain and loss of genes in the ectomycorrhizal Boletales.</title>
        <authorList>
            <person name="Wu G."/>
            <person name="Miyauchi S."/>
            <person name="Morin E."/>
            <person name="Yang Z.-L."/>
            <person name="Xu J."/>
            <person name="Martin F.M."/>
        </authorList>
    </citation>
    <scope>NUCLEOTIDE SEQUENCE</scope>
    <source>
        <strain evidence="1">BR01</strain>
    </source>
</reference>
<accession>A0A8I2YX98</accession>
<proteinExistence type="predicted"/>
<sequence>MSTTVEVRTCLGPNGLTTLNTLELSVHFHGAVFHNTTPEKIPVQISVRLCDQWSGQPLLPVICDMSNLKEANKSSSPAMFPFLPLPSQFEPTNAHQWEQLANRIEERLVADPHLESEHPDCYRLTRELFWMAYIAAHPEFPRGKWSRWNSVIAMEGEFMSHWMLKGGYSGLLDTPPRLVIWEQFRGIVSNAMLIPSAQ</sequence>
<name>A0A8I2YX98_9AGAM</name>
<protein>
    <submittedName>
        <fullName evidence="1">Uncharacterized protein</fullName>
    </submittedName>
</protein>
<dbReference type="OrthoDB" id="2659593at2759"/>
<dbReference type="EMBL" id="JAGFBS010000003">
    <property type="protein sequence ID" value="KAG6380380.1"/>
    <property type="molecule type" value="Genomic_DNA"/>
</dbReference>
<dbReference type="AlphaFoldDB" id="A0A8I2YX98"/>
<keyword evidence="2" id="KW-1185">Reference proteome</keyword>
<evidence type="ECO:0000313" key="1">
    <source>
        <dbReference type="EMBL" id="KAG6380380.1"/>
    </source>
</evidence>
<organism evidence="1 2">
    <name type="scientific">Boletus reticuloceps</name>
    <dbReference type="NCBI Taxonomy" id="495285"/>
    <lineage>
        <taxon>Eukaryota</taxon>
        <taxon>Fungi</taxon>
        <taxon>Dikarya</taxon>
        <taxon>Basidiomycota</taxon>
        <taxon>Agaricomycotina</taxon>
        <taxon>Agaricomycetes</taxon>
        <taxon>Agaricomycetidae</taxon>
        <taxon>Boletales</taxon>
        <taxon>Boletineae</taxon>
        <taxon>Boletaceae</taxon>
        <taxon>Boletoideae</taxon>
        <taxon>Boletus</taxon>
    </lineage>
</organism>
<gene>
    <name evidence="1" type="ORF">JVT61DRAFT_8495</name>
</gene>
<dbReference type="Proteomes" id="UP000683000">
    <property type="component" value="Unassembled WGS sequence"/>
</dbReference>
<evidence type="ECO:0000313" key="2">
    <source>
        <dbReference type="Proteomes" id="UP000683000"/>
    </source>
</evidence>